<keyword evidence="4" id="KW-1185">Reference proteome</keyword>
<protein>
    <submittedName>
        <fullName evidence="3">Major fimbrial subunit protein type IV, Fimbrillin, C-terminal</fullName>
    </submittedName>
</protein>
<sequence length="605" mass="67055">MKTFKLFVSLFGMVLFCACSENDLPNVNDGEVEKEGRYMAVEIISPSAAGTRTGTEPGNGDFEEGIGTPDENKVNSLRFYFFDAVGNPVSIAVGNKNFLDATPVPVEAGKDMPNVEQKLKAIIVISPENQTKVTSMIAVANFDMAGLDNNKDYGRTELAGLNGDYSSVSKVDGTANFMMTSSTYADANGQVTRTYIKPENLCTSEELALANPVKIYIERVVAKVRLSTNWNKVGKAVSGNQKAIPAMEIVENVSYNGKTYTAVKAKDNKGQVIKNGDKDVYILFTNWDVTGKANKSQFIKKVNSTTAWATLNGLWFWNHPAYYRSYWAVNPANVTLLYHTHNNIKQNIGGFTYCQENAADNFEEGTKSSYNPANTTSNRTQAIIAAMLVTLDGSNNATPISLAKWAGAEYTETGVKTAMFALIEHGIYVKETTGEGDSQVTTYRTINKDEVKLVTATEAGKANDQSEESKRYLSYLKLTENAAKNNVYYKDRDGKEPYKDIDAVNKYLCDMPGAKIWHDGLTYYYTDIKHLGQELNNAGYGYYGVVRNHIYDIKIESVTGLGTPVLNPDENIIPQHPKEDNDTYIAVQIQILSWRRVNNNVDLKW</sequence>
<evidence type="ECO:0000313" key="4">
    <source>
        <dbReference type="Proteomes" id="UP000184436"/>
    </source>
</evidence>
<dbReference type="Proteomes" id="UP000184436">
    <property type="component" value="Unassembled WGS sequence"/>
</dbReference>
<reference evidence="3 4" key="1">
    <citation type="submission" date="2016-11" db="EMBL/GenBank/DDBJ databases">
        <authorList>
            <person name="Jaros S."/>
            <person name="Januszkiewicz K."/>
            <person name="Wedrychowicz H."/>
        </authorList>
    </citation>
    <scope>NUCLEOTIDE SEQUENCE [LARGE SCALE GENOMIC DNA]</scope>
    <source>
        <strain evidence="3 4">DSM 26883</strain>
    </source>
</reference>
<organism evidence="3 4">
    <name type="scientific">Bacteroides faecichinchillae</name>
    <dbReference type="NCBI Taxonomy" id="871325"/>
    <lineage>
        <taxon>Bacteria</taxon>
        <taxon>Pseudomonadati</taxon>
        <taxon>Bacteroidota</taxon>
        <taxon>Bacteroidia</taxon>
        <taxon>Bacteroidales</taxon>
        <taxon>Bacteroidaceae</taxon>
        <taxon>Bacteroides</taxon>
    </lineage>
</organism>
<dbReference type="AlphaFoldDB" id="A0A1M5C0H1"/>
<evidence type="ECO:0000256" key="1">
    <source>
        <dbReference type="SAM" id="SignalP"/>
    </source>
</evidence>
<dbReference type="STRING" id="871325.SAMN05444349_12153"/>
<name>A0A1M5C0H1_9BACE</name>
<evidence type="ECO:0000313" key="3">
    <source>
        <dbReference type="EMBL" id="SHF47942.1"/>
    </source>
</evidence>
<gene>
    <name evidence="3" type="ORF">SAMN05444349_12153</name>
</gene>
<proteinExistence type="predicted"/>
<dbReference type="RefSeq" id="WP_033886756.1">
    <property type="nucleotide sequence ID" value="NZ_FQVD01000021.1"/>
</dbReference>
<accession>A0A1M5C0H1</accession>
<feature type="domain" description="Minor fimbrium subunit Mfa1 C-terminal" evidence="2">
    <location>
        <begin position="517"/>
        <end position="599"/>
    </location>
</feature>
<feature type="signal peptide" evidence="1">
    <location>
        <begin position="1"/>
        <end position="20"/>
    </location>
</feature>
<keyword evidence="1" id="KW-0732">Signal</keyword>
<dbReference type="Gene3D" id="2.60.40.2580">
    <property type="match status" value="1"/>
</dbReference>
<evidence type="ECO:0000259" key="2">
    <source>
        <dbReference type="Pfam" id="PF15495"/>
    </source>
</evidence>
<dbReference type="InterPro" id="IPR029140">
    <property type="entry name" value="Mfa1_C"/>
</dbReference>
<dbReference type="Gene3D" id="2.60.40.3690">
    <property type="match status" value="1"/>
</dbReference>
<dbReference type="PROSITE" id="PS51257">
    <property type="entry name" value="PROKAR_LIPOPROTEIN"/>
    <property type="match status" value="1"/>
</dbReference>
<dbReference type="Pfam" id="PF15495">
    <property type="entry name" value="Fimbrillin_C"/>
    <property type="match status" value="1"/>
</dbReference>
<feature type="chain" id="PRO_5009909198" evidence="1">
    <location>
        <begin position="21"/>
        <end position="605"/>
    </location>
</feature>
<dbReference type="EMBL" id="FQVD01000021">
    <property type="protein sequence ID" value="SHF47942.1"/>
    <property type="molecule type" value="Genomic_DNA"/>
</dbReference>